<evidence type="ECO:0000313" key="1">
    <source>
        <dbReference type="EnsemblFungi" id="FOXG_08207P0"/>
    </source>
</evidence>
<protein>
    <submittedName>
        <fullName evidence="1">Uncharacterized protein</fullName>
    </submittedName>
</protein>
<evidence type="ECO:0000313" key="2">
    <source>
        <dbReference type="Proteomes" id="UP000002489"/>
    </source>
</evidence>
<dbReference type="EnsemblFungi" id="FOXG_08207T0">
    <property type="protein sequence ID" value="FOXG_08207P0"/>
    <property type="gene ID" value="FOXG_08207"/>
</dbReference>
<name>A0A0D2XW43_FUSOF</name>
<accession>A0A0D2XW43</accession>
<organism evidence="1 2">
    <name type="scientific">Fusarium oxysporum (strain Fo5176)</name>
    <name type="common">Fusarium vascular wilt</name>
    <dbReference type="NCBI Taxonomy" id="660025"/>
    <lineage>
        <taxon>Eukaryota</taxon>
        <taxon>Fungi</taxon>
        <taxon>Dikarya</taxon>
        <taxon>Ascomycota</taxon>
        <taxon>Pezizomycotina</taxon>
        <taxon>Sordariomycetes</taxon>
        <taxon>Hypocreomycetidae</taxon>
        <taxon>Hypocreales</taxon>
        <taxon>Nectriaceae</taxon>
        <taxon>Fusarium</taxon>
        <taxon>Fusarium oxysporum species complex</taxon>
    </lineage>
</organism>
<dbReference type="Proteomes" id="UP000002489">
    <property type="component" value="Unassembled WGS sequence"/>
</dbReference>
<proteinExistence type="predicted"/>
<sequence>MDPHSELRGPVAPMCITCSQACERKNGRWSPGLFRERKSKAMNLPLPVSLRQQTNVRTTKPGTARRVMIGPGMALCPHFLKCMPSKEAVTVLTTAGGLWIMAQARRELNQTNPMSRWTSIAMMRNLTTTRFTPGSMKQRDRE</sequence>
<reference evidence="2" key="1">
    <citation type="journal article" date="2012" name="Mol. Plant Microbe Interact.">
        <title>A highly conserved effector in Fusarium oxysporum is required for full virulence on Arabidopsis.</title>
        <authorList>
            <person name="Thatcher L.F."/>
            <person name="Gardiner D.M."/>
            <person name="Kazan K."/>
            <person name="Manners J."/>
        </authorList>
    </citation>
    <scope>NUCLEOTIDE SEQUENCE [LARGE SCALE GENOMIC DNA]</scope>
    <source>
        <strain evidence="2">Fo5176</strain>
    </source>
</reference>
<reference evidence="1" key="2">
    <citation type="submission" date="2025-08" db="UniProtKB">
        <authorList>
            <consortium name="EnsemblFungi"/>
        </authorList>
    </citation>
    <scope>IDENTIFICATION</scope>
    <source>
        <strain evidence="1">4287 / CBS 123668 / FGSC 9935 / NRRL 34936</strain>
    </source>
</reference>
<dbReference type="AlphaFoldDB" id="A0A0D2XW43"/>